<dbReference type="STRING" id="4540.A0A3L6TDE2"/>
<dbReference type="Gene3D" id="2.40.160.200">
    <property type="entry name" value="LURP1-related"/>
    <property type="match status" value="1"/>
</dbReference>
<dbReference type="PANTHER" id="PTHR31087:SF167">
    <property type="entry name" value="PROTEIN LURP1"/>
    <property type="match status" value="1"/>
</dbReference>
<reference evidence="3" key="1">
    <citation type="journal article" date="2019" name="Nat. Commun.">
        <title>The genome of broomcorn millet.</title>
        <authorList>
            <person name="Zou C."/>
            <person name="Miki D."/>
            <person name="Li D."/>
            <person name="Tang Q."/>
            <person name="Xiao L."/>
            <person name="Rajput S."/>
            <person name="Deng P."/>
            <person name="Jia W."/>
            <person name="Huang R."/>
            <person name="Zhang M."/>
            <person name="Sun Y."/>
            <person name="Hu J."/>
            <person name="Fu X."/>
            <person name="Schnable P.S."/>
            <person name="Li F."/>
            <person name="Zhang H."/>
            <person name="Feng B."/>
            <person name="Zhu X."/>
            <person name="Liu R."/>
            <person name="Schnable J.C."/>
            <person name="Zhu J.-K."/>
            <person name="Zhang H."/>
        </authorList>
    </citation>
    <scope>NUCLEOTIDE SEQUENCE [LARGE SCALE GENOMIC DNA]</scope>
</reference>
<gene>
    <name evidence="2" type="ORF">C2845_PM03G23960</name>
</gene>
<protein>
    <submittedName>
        <fullName evidence="2">Protein LURP-one-related 15-like</fullName>
    </submittedName>
</protein>
<name>A0A3L6TDE2_PANMI</name>
<accession>A0A3L6TDE2</accession>
<dbReference type="InterPro" id="IPR038595">
    <property type="entry name" value="LOR_sf"/>
</dbReference>
<evidence type="ECO:0000313" key="2">
    <source>
        <dbReference type="EMBL" id="RLN35528.1"/>
    </source>
</evidence>
<evidence type="ECO:0000313" key="3">
    <source>
        <dbReference type="Proteomes" id="UP000275267"/>
    </source>
</evidence>
<dbReference type="SUPFAM" id="SSF54518">
    <property type="entry name" value="Tubby C-terminal domain-like"/>
    <property type="match status" value="1"/>
</dbReference>
<dbReference type="Pfam" id="PF04525">
    <property type="entry name" value="LOR"/>
    <property type="match status" value="1"/>
</dbReference>
<keyword evidence="3" id="KW-1185">Reference proteome</keyword>
<dbReference type="AlphaFoldDB" id="A0A3L6TDE2"/>
<comment type="caution">
    <text evidence="2">The sequence shown here is derived from an EMBL/GenBank/DDBJ whole genome shotgun (WGS) entry which is preliminary data.</text>
</comment>
<organism evidence="2 3">
    <name type="scientific">Panicum miliaceum</name>
    <name type="common">Proso millet</name>
    <name type="synonym">Broomcorn millet</name>
    <dbReference type="NCBI Taxonomy" id="4540"/>
    <lineage>
        <taxon>Eukaryota</taxon>
        <taxon>Viridiplantae</taxon>
        <taxon>Streptophyta</taxon>
        <taxon>Embryophyta</taxon>
        <taxon>Tracheophyta</taxon>
        <taxon>Spermatophyta</taxon>
        <taxon>Magnoliopsida</taxon>
        <taxon>Liliopsida</taxon>
        <taxon>Poales</taxon>
        <taxon>Poaceae</taxon>
        <taxon>PACMAD clade</taxon>
        <taxon>Panicoideae</taxon>
        <taxon>Panicodae</taxon>
        <taxon>Paniceae</taxon>
        <taxon>Panicinae</taxon>
        <taxon>Panicum</taxon>
        <taxon>Panicum sect. Panicum</taxon>
    </lineage>
</organism>
<sequence>MAAAPLAVVDPRFCAPRALPLTLAMNLTRGGTVTDAGGAVVLRVDVTLPRFLHRFVLVDVAGRPLLAVQRKARYAWYDGHCICQAFSLQSAWEAFRGDSSDARDLLFSARRSPALLVRTQMGVFLAPNTARRACDFKMKCSYDDRSCDVYIGSSNTKIAQISAAGVLLGKDRFSVTVFPNVDYVFVAALAVMLHEIHTYERDR</sequence>
<dbReference type="OrthoDB" id="667603at2759"/>
<dbReference type="PANTHER" id="PTHR31087">
    <property type="match status" value="1"/>
</dbReference>
<dbReference type="InterPro" id="IPR007612">
    <property type="entry name" value="LOR"/>
</dbReference>
<comment type="similarity">
    <text evidence="1">Belongs to the LOR family.</text>
</comment>
<dbReference type="InterPro" id="IPR025659">
    <property type="entry name" value="Tubby-like_C"/>
</dbReference>
<evidence type="ECO:0000256" key="1">
    <source>
        <dbReference type="ARBA" id="ARBA00005437"/>
    </source>
</evidence>
<dbReference type="Proteomes" id="UP000275267">
    <property type="component" value="Unassembled WGS sequence"/>
</dbReference>
<proteinExistence type="inferred from homology"/>
<dbReference type="EMBL" id="PQIB02000002">
    <property type="protein sequence ID" value="RLN35528.1"/>
    <property type="molecule type" value="Genomic_DNA"/>
</dbReference>